<dbReference type="Proteomes" id="UP000682782">
    <property type="component" value="Chromosome"/>
</dbReference>
<keyword evidence="2" id="KW-1185">Reference proteome</keyword>
<evidence type="ECO:0000313" key="2">
    <source>
        <dbReference type="Proteomes" id="UP000682782"/>
    </source>
</evidence>
<gene>
    <name evidence="1" type="ORF">JYE49_04790</name>
</gene>
<sequence>MSRFNYFINRLKKIDWKAMWKTTGLLKKRSGKGRLWLLTDMLRCGIKYNAGYIDYKIAQMYKLNDEQRKTVITRGISNDIVRRMNPKEYWHTFDDKTEFNTFFKEWIPRKWIRIDDNTSTDDLFALCRNFDALIGKPLEGSSGVGIQKYTSEDWKDGPEAFLARLKKDGIGILEEIVRQHPKMAALCPTSVNTCRIATLLGDKQQGIVYAFLRIGNGKVMDNVDCGGMASRINIETGKLSTVGADKQGNTFIKHPMTDTSIIGFQIPYWEEAKKMCMEAAQKIPQMRFIAWDVAITEDGPTFIEGNSFPSHAIPQFAAHYPDGIGILPEFEKFIDL</sequence>
<accession>A0AC61MYD2</accession>
<evidence type="ECO:0000313" key="1">
    <source>
        <dbReference type="EMBL" id="QUC68017.1"/>
    </source>
</evidence>
<reference evidence="1" key="1">
    <citation type="submission" date="2021-01" db="EMBL/GenBank/DDBJ databases">
        <title>Complete genome sequence of Clostridiales bacterium R-7.</title>
        <authorList>
            <person name="Mahoney-Kurpe S.C."/>
            <person name="Palevich N."/>
            <person name="Koike S."/>
            <person name="Moon C.D."/>
            <person name="Attwood G.T."/>
        </authorList>
    </citation>
    <scope>NUCLEOTIDE SEQUENCE</scope>
    <source>
        <strain evidence="1">R-7</strain>
    </source>
</reference>
<dbReference type="EMBL" id="CP068393">
    <property type="protein sequence ID" value="QUC68017.1"/>
    <property type="molecule type" value="Genomic_DNA"/>
</dbReference>
<proteinExistence type="predicted"/>
<organism evidence="1 2">
    <name type="scientific">Aristaeella hokkaidonensis</name>
    <dbReference type="NCBI Taxonomy" id="3046382"/>
    <lineage>
        <taxon>Bacteria</taxon>
        <taxon>Bacillati</taxon>
        <taxon>Bacillota</taxon>
        <taxon>Clostridia</taxon>
        <taxon>Eubacteriales</taxon>
        <taxon>Aristaeellaceae</taxon>
        <taxon>Aristaeella</taxon>
    </lineage>
</organism>
<name>A0AC61MYD2_9FIRM</name>
<protein>
    <submittedName>
        <fullName evidence="1">Uncharacterized protein</fullName>
    </submittedName>
</protein>